<name>A0ABW6IF97_9CYAN</name>
<dbReference type="InterPro" id="IPR016036">
    <property type="entry name" value="Malonyl_transacylase_ACP-bd"/>
</dbReference>
<gene>
    <name evidence="5" type="ORF">ACFVKH_11290</name>
</gene>
<evidence type="ECO:0000259" key="4">
    <source>
        <dbReference type="PROSITE" id="PS52004"/>
    </source>
</evidence>
<dbReference type="Pfam" id="PF21394">
    <property type="entry name" value="Beta-ketacyl_N"/>
    <property type="match status" value="1"/>
</dbReference>
<dbReference type="Gene3D" id="3.40.366.10">
    <property type="entry name" value="Malonyl-Coenzyme A Acyl Carrier Protein, domain 2"/>
    <property type="match status" value="1"/>
</dbReference>
<keyword evidence="3" id="KW-0808">Transferase</keyword>
<evidence type="ECO:0000313" key="6">
    <source>
        <dbReference type="Proteomes" id="UP001600165"/>
    </source>
</evidence>
<dbReference type="PROSITE" id="PS00606">
    <property type="entry name" value="KS3_1"/>
    <property type="match status" value="1"/>
</dbReference>
<dbReference type="CDD" id="cd00833">
    <property type="entry name" value="PKS"/>
    <property type="match status" value="1"/>
</dbReference>
<organism evidence="5 6">
    <name type="scientific">Almyronema epifaneia S1</name>
    <dbReference type="NCBI Taxonomy" id="2991925"/>
    <lineage>
        <taxon>Bacteria</taxon>
        <taxon>Bacillati</taxon>
        <taxon>Cyanobacteriota</taxon>
        <taxon>Cyanophyceae</taxon>
        <taxon>Nodosilineales</taxon>
        <taxon>Nodosilineaceae</taxon>
        <taxon>Almyronema</taxon>
        <taxon>Almyronema epifaneia</taxon>
    </lineage>
</organism>
<dbReference type="InterPro" id="IPR018201">
    <property type="entry name" value="Ketoacyl_synth_AS"/>
</dbReference>
<keyword evidence="2" id="KW-0597">Phosphoprotein</keyword>
<dbReference type="Gene3D" id="3.30.70.3290">
    <property type="match status" value="1"/>
</dbReference>
<dbReference type="InterPro" id="IPR014031">
    <property type="entry name" value="Ketoacyl_synth_C"/>
</dbReference>
<dbReference type="InterPro" id="IPR050091">
    <property type="entry name" value="PKS_NRPS_Biosynth_Enz"/>
</dbReference>
<dbReference type="RefSeq" id="WP_377965035.1">
    <property type="nucleotide sequence ID" value="NZ_JBHZOL010000074.1"/>
</dbReference>
<reference evidence="5 6" key="1">
    <citation type="submission" date="2024-10" db="EMBL/GenBank/DDBJ databases">
        <authorList>
            <person name="Ratan Roy A."/>
            <person name="Morales Sandoval P.H."/>
            <person name="De Los Santos Villalobos S."/>
            <person name="Chakraborty S."/>
            <person name="Mukherjee J."/>
        </authorList>
    </citation>
    <scope>NUCLEOTIDE SEQUENCE [LARGE SCALE GENOMIC DNA]</scope>
    <source>
        <strain evidence="5 6">S1</strain>
    </source>
</reference>
<proteinExistence type="predicted"/>
<dbReference type="InterPro" id="IPR001227">
    <property type="entry name" value="Ac_transferase_dom_sf"/>
</dbReference>
<dbReference type="SMART" id="SM00827">
    <property type="entry name" value="PKS_AT"/>
    <property type="match status" value="1"/>
</dbReference>
<dbReference type="SUPFAM" id="SSF52151">
    <property type="entry name" value="FabD/lysophospholipase-like"/>
    <property type="match status" value="1"/>
</dbReference>
<dbReference type="Proteomes" id="UP001600165">
    <property type="component" value="Unassembled WGS sequence"/>
</dbReference>
<dbReference type="Gene3D" id="3.30.70.250">
    <property type="entry name" value="Malonyl-CoA ACP transacylase, ACP-binding"/>
    <property type="match status" value="1"/>
</dbReference>
<dbReference type="InterPro" id="IPR016035">
    <property type="entry name" value="Acyl_Trfase/lysoPLipase"/>
</dbReference>
<evidence type="ECO:0000256" key="2">
    <source>
        <dbReference type="ARBA" id="ARBA00022553"/>
    </source>
</evidence>
<dbReference type="Gene3D" id="3.40.47.10">
    <property type="match status" value="1"/>
</dbReference>
<dbReference type="InterPro" id="IPR020841">
    <property type="entry name" value="PKS_Beta-ketoAc_synthase_dom"/>
</dbReference>
<accession>A0ABW6IF97</accession>
<dbReference type="InterPro" id="IPR016039">
    <property type="entry name" value="Thiolase-like"/>
</dbReference>
<dbReference type="PANTHER" id="PTHR43775">
    <property type="entry name" value="FATTY ACID SYNTHASE"/>
    <property type="match status" value="1"/>
</dbReference>
<evidence type="ECO:0000313" key="5">
    <source>
        <dbReference type="EMBL" id="MFE4106865.1"/>
    </source>
</evidence>
<dbReference type="EMBL" id="JBHZOL010000074">
    <property type="protein sequence ID" value="MFE4106865.1"/>
    <property type="molecule type" value="Genomic_DNA"/>
</dbReference>
<dbReference type="Pfam" id="PF02801">
    <property type="entry name" value="Ketoacyl-synt_C"/>
    <property type="match status" value="1"/>
</dbReference>
<dbReference type="PANTHER" id="PTHR43775:SF51">
    <property type="entry name" value="INACTIVE PHENOLPHTHIOCEROL SYNTHESIS POLYKETIDE SYNTHASE TYPE I PKS1-RELATED"/>
    <property type="match status" value="1"/>
</dbReference>
<dbReference type="Pfam" id="PF00109">
    <property type="entry name" value="ketoacyl-synt"/>
    <property type="match status" value="1"/>
</dbReference>
<dbReference type="InterPro" id="IPR036291">
    <property type="entry name" value="NAD(P)-bd_dom_sf"/>
</dbReference>
<protein>
    <submittedName>
        <fullName evidence="5">Type I polyketide synthase</fullName>
    </submittedName>
</protein>
<dbReference type="Pfam" id="PF16197">
    <property type="entry name" value="KAsynt_C_assoc"/>
    <property type="match status" value="1"/>
</dbReference>
<feature type="non-terminal residue" evidence="5">
    <location>
        <position position="1213"/>
    </location>
</feature>
<dbReference type="SUPFAM" id="SSF53901">
    <property type="entry name" value="Thiolase-like"/>
    <property type="match status" value="1"/>
</dbReference>
<dbReference type="InterPro" id="IPR014030">
    <property type="entry name" value="Ketoacyl_synth_N"/>
</dbReference>
<keyword evidence="1" id="KW-0596">Phosphopantetheine</keyword>
<feature type="domain" description="Ketosynthase family 3 (KS3)" evidence="4">
    <location>
        <begin position="13"/>
        <end position="439"/>
    </location>
</feature>
<dbReference type="InterPro" id="IPR014043">
    <property type="entry name" value="Acyl_transferase_dom"/>
</dbReference>
<sequence>MVNLEMSNMNQAATAIAVIGLAGRFPGADTVTQFWQHLCQGKETITRFSEAELRAAGIDATLLARPNYVKAGAVLSDVETFDAAFFGFSPREAELMDPQHRLLLECAWTALEDAGYPPPALTALTGVFVGSNLSHYLLKHLASDRELLQSQTLETLIGNDKDYLATRISYLLNLKGPSLSVGTACSTSLVAVHLACRSLLGYQCDMAIAGGISLQSLQPEGYLHQPGSIASPDGHCRAFDAQAEGTVFGSGLGLVVLKRLAAAVSDGDHIYGVIRGSAINNDGAEKVAYTAPSVEGQADVVAEALAIAEVDSSSISYIEAHGTGTALGDPIEIKALNRVFQPRTAQTQRCAIGSVKTNVGHLNAAAGVTGLIKTLLALKHQQLPPSLHFQQPNPHIDFANSPFYVNTQLTDWQANGTPRRAGVSSFGIGGTNAHVVLEEAPPSKSAQPSRRWQLLLLSAKTETALETATANLATHLQQASSLNLADTAYTLQVGRAALAYRRLVVCQSSDRSAEVASVLKSGDPHRVLTGKTTGEQRAIAFLLPGQGAQYPGMAKELYTSEPTFRAVVDQCCQLLTPQLDIDLRSLLFADHSAHHAQQLHQTRWTQPALFVIEYALAQLWMHWGVQPSALLGHSLGELVAACLAGIFTLEAALQLVVLRADLMQQCPPGAMLSVPLSAAALQPWLSSEITLAVSNAPSLSVVAGTEAAIAALAAELATQGTETHRLQTSHGFHSPLMAPAVRPFVAAVQQVALHPPQIPLLSNVTGTWLTDKEATDPHYWGQQLRQSVQFAAGIHNLVQDTSQILLEVGPGRTLTTLAKQQAAAAQLLFTSLRHPQQAVSDGEYLLQTLGQLWLAGVAINWSNFYEHEQRQRLSLPTYPFERQRYWIEAGASSPPTVHSLDRRSEADWFYLPSWRRAPRLTQQSEAVEAGCWLVFLTSASSFVQPLLRLLEQAGQTVIQVTPAAEFTQLGDRQYSLNPHQPEDYETLLQTVMIRHATPQRVLYGWSLSSQGAEDTVLADAYTAFYGLISLTQAIAKHLAHVSSLQINVLTSGLHDVVGTESVSPEQAAILGACKVIPQEYPHLTCRHLDGDGEPSAATLSSLLPSLLAELLTPPTALTVAYRGAHRWVQTFEPLSLPSTPEASRLRRGGVYLIAGDLVNGLGFAIAQALIETWQAQVALVGQSDLPERHLWQQWLTTHAETDAVSRRIAQIQA</sequence>
<dbReference type="InterPro" id="IPR032821">
    <property type="entry name" value="PKS_assoc"/>
</dbReference>
<comment type="caution">
    <text evidence="5">The sequence shown here is derived from an EMBL/GenBank/DDBJ whole genome shotgun (WGS) entry which is preliminary data.</text>
</comment>
<evidence type="ECO:0000256" key="1">
    <source>
        <dbReference type="ARBA" id="ARBA00022450"/>
    </source>
</evidence>
<dbReference type="Gene3D" id="3.40.50.720">
    <property type="entry name" value="NAD(P)-binding Rossmann-like Domain"/>
    <property type="match status" value="1"/>
</dbReference>
<keyword evidence="6" id="KW-1185">Reference proteome</keyword>
<dbReference type="SUPFAM" id="SSF55048">
    <property type="entry name" value="Probable ACP-binding domain of malonyl-CoA ACP transacylase"/>
    <property type="match status" value="1"/>
</dbReference>
<dbReference type="Pfam" id="PF00698">
    <property type="entry name" value="Acyl_transf_1"/>
    <property type="match status" value="1"/>
</dbReference>
<dbReference type="SUPFAM" id="SSF51735">
    <property type="entry name" value="NAD(P)-binding Rossmann-fold domains"/>
    <property type="match status" value="1"/>
</dbReference>
<dbReference type="InterPro" id="IPR049490">
    <property type="entry name" value="C883_1060-like_KR_N"/>
</dbReference>
<dbReference type="SMART" id="SM00825">
    <property type="entry name" value="PKS_KS"/>
    <property type="match status" value="1"/>
</dbReference>
<dbReference type="PROSITE" id="PS52004">
    <property type="entry name" value="KS3_2"/>
    <property type="match status" value="1"/>
</dbReference>
<evidence type="ECO:0000256" key="3">
    <source>
        <dbReference type="ARBA" id="ARBA00022679"/>
    </source>
</evidence>